<accession>G0P7I0</accession>
<dbReference type="AlphaFoldDB" id="G0P7I0"/>
<organism evidence="3">
    <name type="scientific">Caenorhabditis brenneri</name>
    <name type="common">Nematode worm</name>
    <dbReference type="NCBI Taxonomy" id="135651"/>
    <lineage>
        <taxon>Eukaryota</taxon>
        <taxon>Metazoa</taxon>
        <taxon>Ecdysozoa</taxon>
        <taxon>Nematoda</taxon>
        <taxon>Chromadorea</taxon>
        <taxon>Rhabditida</taxon>
        <taxon>Rhabditina</taxon>
        <taxon>Rhabditomorpha</taxon>
        <taxon>Rhabditoidea</taxon>
        <taxon>Rhabditidae</taxon>
        <taxon>Peloderinae</taxon>
        <taxon>Caenorhabditis</taxon>
    </lineage>
</organism>
<dbReference type="HOGENOM" id="CLU_1612268_0_0_1"/>
<dbReference type="Proteomes" id="UP000008068">
    <property type="component" value="Unassembled WGS sequence"/>
</dbReference>
<keyword evidence="3" id="KW-1185">Reference proteome</keyword>
<evidence type="ECO:0000313" key="2">
    <source>
        <dbReference type="EMBL" id="EGT46966.1"/>
    </source>
</evidence>
<proteinExistence type="predicted"/>
<evidence type="ECO:0000256" key="1">
    <source>
        <dbReference type="SAM" id="MobiDB-lite"/>
    </source>
</evidence>
<feature type="region of interest" description="Disordered" evidence="1">
    <location>
        <begin position="1"/>
        <end position="22"/>
    </location>
</feature>
<feature type="compositionally biased region" description="Polar residues" evidence="1">
    <location>
        <begin position="81"/>
        <end position="91"/>
    </location>
</feature>
<reference evidence="3" key="1">
    <citation type="submission" date="2011-07" db="EMBL/GenBank/DDBJ databases">
        <authorList>
            <consortium name="Caenorhabditis brenneri Sequencing and Analysis Consortium"/>
            <person name="Wilson R.K."/>
        </authorList>
    </citation>
    <scope>NUCLEOTIDE SEQUENCE [LARGE SCALE GENOMIC DNA]</scope>
    <source>
        <strain evidence="3">PB2801</strain>
    </source>
</reference>
<evidence type="ECO:0000313" key="3">
    <source>
        <dbReference type="Proteomes" id="UP000008068"/>
    </source>
</evidence>
<protein>
    <submittedName>
        <fullName evidence="2">Uncharacterized protein</fullName>
    </submittedName>
</protein>
<feature type="region of interest" description="Disordered" evidence="1">
    <location>
        <begin position="65"/>
        <end position="91"/>
    </location>
</feature>
<name>G0P7I0_CAEBE</name>
<feature type="compositionally biased region" description="Basic and acidic residues" evidence="1">
    <location>
        <begin position="1"/>
        <end position="18"/>
    </location>
</feature>
<feature type="compositionally biased region" description="Basic and acidic residues" evidence="1">
    <location>
        <begin position="65"/>
        <end position="80"/>
    </location>
</feature>
<dbReference type="InParanoid" id="G0P7I0"/>
<dbReference type="EMBL" id="GL380115">
    <property type="protein sequence ID" value="EGT46966.1"/>
    <property type="molecule type" value="Genomic_DNA"/>
</dbReference>
<gene>
    <name evidence="2" type="ORF">CAEBREN_29288</name>
</gene>
<sequence>MTAHGSHEYSHHRVESSRKQPQTSLIDNHLSNAHYQLLIPTALLTLPGASFYYLPNICNCAHQVAAKDKTQEQSRKKENESFPSEQSEGRILNTQFQPVYPDLEDVTQSQPVYPDLEDVIQSQPVYPDLEDVIQSQPVYPDLEDVIQSQPVQPGFGRKINFYPTD</sequence>